<dbReference type="Gene3D" id="1.10.150.750">
    <property type="match status" value="1"/>
</dbReference>
<protein>
    <submittedName>
        <fullName evidence="2">Haloacid dehalogenase</fullName>
    </submittedName>
</protein>
<dbReference type="Proteomes" id="UP000515947">
    <property type="component" value="Chromosome"/>
</dbReference>
<keyword evidence="3" id="KW-1185">Reference proteome</keyword>
<reference evidence="2 3" key="1">
    <citation type="submission" date="2020-08" db="EMBL/GenBank/DDBJ databases">
        <title>Genome sequence of Nocardioides mesophilus KACC 16243T.</title>
        <authorList>
            <person name="Hyun D.-W."/>
            <person name="Bae J.-W."/>
        </authorList>
    </citation>
    <scope>NUCLEOTIDE SEQUENCE [LARGE SCALE GENOMIC DNA]</scope>
    <source>
        <strain evidence="2 3">KACC 16243</strain>
    </source>
</reference>
<organism evidence="2 3">
    <name type="scientific">Nocardioides mesophilus</name>
    <dbReference type="NCBI Taxonomy" id="433659"/>
    <lineage>
        <taxon>Bacteria</taxon>
        <taxon>Bacillati</taxon>
        <taxon>Actinomycetota</taxon>
        <taxon>Actinomycetes</taxon>
        <taxon>Propionibacteriales</taxon>
        <taxon>Nocardioidaceae</taxon>
        <taxon>Nocardioides</taxon>
    </lineage>
</organism>
<dbReference type="GO" id="GO:0016787">
    <property type="term" value="F:hydrolase activity"/>
    <property type="evidence" value="ECO:0007669"/>
    <property type="project" value="UniProtKB-KW"/>
</dbReference>
<sequence>MPSVITFDLFSALTDSRAGGSRVFGAWAASRSWSATGEQVYDTWDRLNKAAQAATTAWVPYAALAEQALDRAYGELELDGDVATDVAVLLESQADWPLWPDVAAGLRRISAGRRVGILSNVDDALVVRTRAAALFAPELLLTSERLGVYKPDPRIYERARDACGGGLVHVATSARDVRGSLEAGIDVVRLRRSGHRLDPDGPTPTHEVSDLDELADVLGC</sequence>
<dbReference type="InterPro" id="IPR023214">
    <property type="entry name" value="HAD_sf"/>
</dbReference>
<keyword evidence="1" id="KW-0378">Hydrolase</keyword>
<dbReference type="Pfam" id="PF00702">
    <property type="entry name" value="Hydrolase"/>
    <property type="match status" value="1"/>
</dbReference>
<dbReference type="SUPFAM" id="SSF56784">
    <property type="entry name" value="HAD-like"/>
    <property type="match status" value="1"/>
</dbReference>
<dbReference type="EMBL" id="CP060713">
    <property type="protein sequence ID" value="QNN53551.1"/>
    <property type="molecule type" value="Genomic_DNA"/>
</dbReference>
<proteinExistence type="predicted"/>
<dbReference type="Gene3D" id="3.40.50.1000">
    <property type="entry name" value="HAD superfamily/HAD-like"/>
    <property type="match status" value="1"/>
</dbReference>
<dbReference type="RefSeq" id="WP_187579393.1">
    <property type="nucleotide sequence ID" value="NZ_CP060713.1"/>
</dbReference>
<dbReference type="InterPro" id="IPR051540">
    <property type="entry name" value="S-2-haloacid_dehalogenase"/>
</dbReference>
<dbReference type="KEGG" id="nmes:H9L09_03740"/>
<dbReference type="InterPro" id="IPR036412">
    <property type="entry name" value="HAD-like_sf"/>
</dbReference>
<dbReference type="PANTHER" id="PTHR43316">
    <property type="entry name" value="HYDROLASE, HALOACID DELAHOGENASE-RELATED"/>
    <property type="match status" value="1"/>
</dbReference>
<accession>A0A7G9RD76</accession>
<dbReference type="PANTHER" id="PTHR43316:SF3">
    <property type="entry name" value="HALOACID DEHALOGENASE, TYPE II (AFU_ORTHOLOGUE AFUA_2G07750)-RELATED"/>
    <property type="match status" value="1"/>
</dbReference>
<dbReference type="AlphaFoldDB" id="A0A7G9RD76"/>
<gene>
    <name evidence="2" type="ORF">H9L09_03740</name>
</gene>
<evidence type="ECO:0000313" key="3">
    <source>
        <dbReference type="Proteomes" id="UP000515947"/>
    </source>
</evidence>
<evidence type="ECO:0000256" key="1">
    <source>
        <dbReference type="ARBA" id="ARBA00022801"/>
    </source>
</evidence>
<name>A0A7G9RD76_9ACTN</name>
<evidence type="ECO:0000313" key="2">
    <source>
        <dbReference type="EMBL" id="QNN53551.1"/>
    </source>
</evidence>